<accession>A0ABW5S9F5</accession>
<keyword evidence="2" id="KW-1185">Reference proteome</keyword>
<dbReference type="RefSeq" id="WP_253062586.1">
    <property type="nucleotide sequence ID" value="NZ_JAMXWM010000014.1"/>
</dbReference>
<proteinExistence type="predicted"/>
<dbReference type="Proteomes" id="UP001597399">
    <property type="component" value="Unassembled WGS sequence"/>
</dbReference>
<protein>
    <recommendedName>
        <fullName evidence="3">AP2 domain-containing protein</fullName>
    </recommendedName>
</protein>
<dbReference type="EMBL" id="JBHUMQ010000042">
    <property type="protein sequence ID" value="MFD2695332.1"/>
    <property type="molecule type" value="Genomic_DNA"/>
</dbReference>
<organism evidence="1 2">
    <name type="scientific">Sporolactobacillus shoreicorticis</name>
    <dbReference type="NCBI Taxonomy" id="1923877"/>
    <lineage>
        <taxon>Bacteria</taxon>
        <taxon>Bacillati</taxon>
        <taxon>Bacillota</taxon>
        <taxon>Bacilli</taxon>
        <taxon>Bacillales</taxon>
        <taxon>Sporolactobacillaceae</taxon>
        <taxon>Sporolactobacillus</taxon>
    </lineage>
</organism>
<comment type="caution">
    <text evidence="1">The sequence shown here is derived from an EMBL/GenBank/DDBJ whole genome shotgun (WGS) entry which is preliminary data.</text>
</comment>
<gene>
    <name evidence="1" type="ORF">ACFSUE_17140</name>
</gene>
<reference evidence="2" key="1">
    <citation type="journal article" date="2019" name="Int. J. Syst. Evol. Microbiol.">
        <title>The Global Catalogue of Microorganisms (GCM) 10K type strain sequencing project: providing services to taxonomists for standard genome sequencing and annotation.</title>
        <authorList>
            <consortium name="The Broad Institute Genomics Platform"/>
            <consortium name="The Broad Institute Genome Sequencing Center for Infectious Disease"/>
            <person name="Wu L."/>
            <person name="Ma J."/>
        </authorList>
    </citation>
    <scope>NUCLEOTIDE SEQUENCE [LARGE SCALE GENOMIC DNA]</scope>
    <source>
        <strain evidence="2">TISTR 2466</strain>
    </source>
</reference>
<evidence type="ECO:0000313" key="1">
    <source>
        <dbReference type="EMBL" id="MFD2695332.1"/>
    </source>
</evidence>
<name>A0ABW5S9F5_9BACL</name>
<sequence length="199" mass="23867">METIKDVVKDYTVGKGKYKSTKDQKAYDCWNSMIRRCKLSNTYNYKNWNTYKDIEICDEWMNFQTFAEFYYDNIYSVPTGERVEIDKDILQHDGRKIKIYSPKTCLFVPHSINSALTNNRKLRGEYPIGVSFYCGKYWGECVSVGHEKAKKSFNNPNSAFKFYKRMKEKYIRELAEYYKNWIPEKLYNALMSYEIREDD</sequence>
<evidence type="ECO:0000313" key="2">
    <source>
        <dbReference type="Proteomes" id="UP001597399"/>
    </source>
</evidence>
<evidence type="ECO:0008006" key="3">
    <source>
        <dbReference type="Google" id="ProtNLM"/>
    </source>
</evidence>